<reference evidence="1 2" key="1">
    <citation type="submission" date="2018-05" db="EMBL/GenBank/DDBJ databases">
        <title>Genomic Encyclopedia of Type Strains, Phase IV (KMG-IV): sequencing the most valuable type-strain genomes for metagenomic binning, comparative biology and taxonomic classification.</title>
        <authorList>
            <person name="Goeker M."/>
        </authorList>
    </citation>
    <scope>NUCLEOTIDE SEQUENCE [LARGE SCALE GENOMIC DNA]</scope>
    <source>
        <strain evidence="1 2">DSM 7229</strain>
    </source>
</reference>
<protein>
    <submittedName>
        <fullName evidence="1">Uncharacterized protein</fullName>
    </submittedName>
</protein>
<name>A0A2V1ZF69_PSYIM</name>
<dbReference type="Proteomes" id="UP000245655">
    <property type="component" value="Unassembled WGS sequence"/>
</dbReference>
<gene>
    <name evidence="1" type="ORF">C8D84_1303</name>
</gene>
<evidence type="ECO:0000313" key="2">
    <source>
        <dbReference type="Proteomes" id="UP000245655"/>
    </source>
</evidence>
<accession>A0A2V1ZF69</accession>
<comment type="caution">
    <text evidence="1">The sequence shown here is derived from an EMBL/GenBank/DDBJ whole genome shotgun (WGS) entry which is preliminary data.</text>
</comment>
<dbReference type="AlphaFoldDB" id="A0A2V1ZF69"/>
<evidence type="ECO:0000313" key="1">
    <source>
        <dbReference type="EMBL" id="PWK04971.1"/>
    </source>
</evidence>
<keyword evidence="2" id="KW-1185">Reference proteome</keyword>
<sequence length="37" mass="4039">MMNTLTSDPIGAAWLIRDASIELVSTLYVSSIISGRR</sequence>
<proteinExistence type="predicted"/>
<organism evidence="1 2">
    <name type="scientific">Psychrobacter immobilis</name>
    <dbReference type="NCBI Taxonomy" id="498"/>
    <lineage>
        <taxon>Bacteria</taxon>
        <taxon>Pseudomonadati</taxon>
        <taxon>Pseudomonadota</taxon>
        <taxon>Gammaproteobacteria</taxon>
        <taxon>Moraxellales</taxon>
        <taxon>Moraxellaceae</taxon>
        <taxon>Psychrobacter</taxon>
    </lineage>
</organism>
<dbReference type="EMBL" id="QGGM01000030">
    <property type="protein sequence ID" value="PWK04971.1"/>
    <property type="molecule type" value="Genomic_DNA"/>
</dbReference>